<evidence type="ECO:0000256" key="1">
    <source>
        <dbReference type="SAM" id="MobiDB-lite"/>
    </source>
</evidence>
<name>A0A507AUR6_9PEZI</name>
<dbReference type="OrthoDB" id="4062651at2759"/>
<keyword evidence="4" id="KW-1185">Reference proteome</keyword>
<dbReference type="InterPro" id="IPR000719">
    <property type="entry name" value="Prot_kinase_dom"/>
</dbReference>
<accession>A0A507AUR6</accession>
<dbReference type="Proteomes" id="UP000319257">
    <property type="component" value="Unassembled WGS sequence"/>
</dbReference>
<dbReference type="GO" id="GO:0005524">
    <property type="term" value="F:ATP binding"/>
    <property type="evidence" value="ECO:0007669"/>
    <property type="project" value="InterPro"/>
</dbReference>
<dbReference type="PROSITE" id="PS50011">
    <property type="entry name" value="PROTEIN_KINASE_DOM"/>
    <property type="match status" value="1"/>
</dbReference>
<dbReference type="InterPro" id="IPR011009">
    <property type="entry name" value="Kinase-like_dom_sf"/>
</dbReference>
<feature type="compositionally biased region" description="Basic and acidic residues" evidence="1">
    <location>
        <begin position="645"/>
        <end position="656"/>
    </location>
</feature>
<evidence type="ECO:0000313" key="4">
    <source>
        <dbReference type="Proteomes" id="UP000319257"/>
    </source>
</evidence>
<dbReference type="InParanoid" id="A0A507AUR6"/>
<comment type="caution">
    <text evidence="3">The sequence shown here is derived from an EMBL/GenBank/DDBJ whole genome shotgun (WGS) entry which is preliminary data.</text>
</comment>
<dbReference type="SMART" id="SM00220">
    <property type="entry name" value="S_TKc"/>
    <property type="match status" value="1"/>
</dbReference>
<sequence length="780" mass="89889">MELIVDNIPGIIYPSGICMNKAWRPLLVEELRAKEARALNVGWEESQLNPKNRIDSLALLSHPLWRIDGCMSSGTQFFAVPLFMGPIAPMRIDIVVSIPQNKWEDMDANHTTLHDLLDLGRAFHTRDSVRVRRLGITRYILRILQLRTVSGGDICPSIISRVYETGPFGTLITIHIPTCHINDAKVQIVRNYNLEAHMHSYTLLKKLWEGENIEQYPPEVDMADLRLVRQLSDTITVVRPNPKRCSGLNGCGFNLMVFKSVAFAASIKYLYHELRVLLQLPPHPNIIKPLFIVTKVNKFGSKRGVVGFILPYYPLGSLRDHLPFLRIHGQLHLRDQLRWAEQITLALKHIRTVGNTYYPDLRLDNLLLTDSYDIMLIDFEQRGVWLGFSAPEVDFVECLRSVADAEDDEEARSDNTLRFQARRLLTESLPSWRSLHNNVTYENPRFGYNIPWLALRPDQYEAAMVYMLGRTLWCIFEGMSAPDQDCVWASYPREPEISWPNYQSAPKQLRILVDMCIGDRVKQRYPGIIRHKSKIFLTPDTANANNYWDGMEREMFSPGHEEDAGWLVDLSYCLHMRWLQIACFSASMMAEDRSQSAASRDKIRSYQHRASLSQVLQALVQVKKTFTANPTALVAPKYRLGELERMPQEDHPRNETEFNGSSELSEYLNPDRYEHWLSEMLGLNKEMCQLQQQSQDLSNEISAAQDTASLKAKLKAVDDLETLFNINQIKMEAVMDGQELLLHPMDRSRASALIRRKYVDYFGKVKMMYDDYFRLTQGSE</sequence>
<proteinExistence type="predicted"/>
<reference evidence="3 4" key="1">
    <citation type="submission" date="2019-06" db="EMBL/GenBank/DDBJ databases">
        <title>Draft genome sequence of the filamentous fungus Phialemoniopsis curvata isolated from diesel fuel.</title>
        <authorList>
            <person name="Varaljay V.A."/>
            <person name="Lyon W.J."/>
            <person name="Crouch A.L."/>
            <person name="Drake C.E."/>
            <person name="Hollomon J.M."/>
            <person name="Nadeau L.J."/>
            <person name="Nunn H.S."/>
            <person name="Stevenson B.S."/>
            <person name="Bojanowski C.L."/>
            <person name="Crookes-Goodson W.J."/>
        </authorList>
    </citation>
    <scope>NUCLEOTIDE SEQUENCE [LARGE SCALE GENOMIC DNA]</scope>
    <source>
        <strain evidence="3 4">D216</strain>
    </source>
</reference>
<dbReference type="GO" id="GO:0004672">
    <property type="term" value="F:protein kinase activity"/>
    <property type="evidence" value="ECO:0007669"/>
    <property type="project" value="InterPro"/>
</dbReference>
<dbReference type="AlphaFoldDB" id="A0A507AUR6"/>
<dbReference type="SUPFAM" id="SSF56112">
    <property type="entry name" value="Protein kinase-like (PK-like)"/>
    <property type="match status" value="1"/>
</dbReference>
<evidence type="ECO:0000313" key="3">
    <source>
        <dbReference type="EMBL" id="TPX11227.1"/>
    </source>
</evidence>
<dbReference type="GeneID" id="41968492"/>
<dbReference type="RefSeq" id="XP_030992938.1">
    <property type="nucleotide sequence ID" value="XM_031133118.1"/>
</dbReference>
<feature type="region of interest" description="Disordered" evidence="1">
    <location>
        <begin position="645"/>
        <end position="664"/>
    </location>
</feature>
<feature type="domain" description="Protein kinase" evidence="2">
    <location>
        <begin position="201"/>
        <end position="537"/>
    </location>
</feature>
<gene>
    <name evidence="3" type="ORF">E0L32_001045</name>
</gene>
<organism evidence="3 4">
    <name type="scientific">Thyridium curvatum</name>
    <dbReference type="NCBI Taxonomy" id="1093900"/>
    <lineage>
        <taxon>Eukaryota</taxon>
        <taxon>Fungi</taxon>
        <taxon>Dikarya</taxon>
        <taxon>Ascomycota</taxon>
        <taxon>Pezizomycotina</taxon>
        <taxon>Sordariomycetes</taxon>
        <taxon>Sordariomycetidae</taxon>
        <taxon>Thyridiales</taxon>
        <taxon>Thyridiaceae</taxon>
        <taxon>Thyridium</taxon>
    </lineage>
</organism>
<evidence type="ECO:0000259" key="2">
    <source>
        <dbReference type="PROSITE" id="PS50011"/>
    </source>
</evidence>
<dbReference type="EMBL" id="SKBQ01000004">
    <property type="protein sequence ID" value="TPX11227.1"/>
    <property type="molecule type" value="Genomic_DNA"/>
</dbReference>
<protein>
    <recommendedName>
        <fullName evidence="2">Protein kinase domain-containing protein</fullName>
    </recommendedName>
</protein>
<dbReference type="Gene3D" id="1.10.510.10">
    <property type="entry name" value="Transferase(Phosphotransferase) domain 1"/>
    <property type="match status" value="1"/>
</dbReference>
<dbReference type="STRING" id="1093900.A0A507AUR6"/>